<accession>A0ABY7E9T7</accession>
<evidence type="ECO:0000313" key="2">
    <source>
        <dbReference type="EMBL" id="WAR05702.1"/>
    </source>
</evidence>
<dbReference type="EMBL" id="CP111016">
    <property type="protein sequence ID" value="WAR05702.1"/>
    <property type="molecule type" value="Genomic_DNA"/>
</dbReference>
<dbReference type="Proteomes" id="UP001164746">
    <property type="component" value="Chromosome 5"/>
</dbReference>
<reference evidence="2" key="1">
    <citation type="submission" date="2022-11" db="EMBL/GenBank/DDBJ databases">
        <title>Centuries of genome instability and evolution in soft-shell clam transmissible cancer (bioRxiv).</title>
        <authorList>
            <person name="Hart S.F.M."/>
            <person name="Yonemitsu M.A."/>
            <person name="Giersch R.M."/>
            <person name="Beal B.F."/>
            <person name="Arriagada G."/>
            <person name="Davis B.W."/>
            <person name="Ostrander E.A."/>
            <person name="Goff S.P."/>
            <person name="Metzger M.J."/>
        </authorList>
    </citation>
    <scope>NUCLEOTIDE SEQUENCE</scope>
    <source>
        <strain evidence="2">MELC-2E11</strain>
        <tissue evidence="2">Siphon/mantle</tissue>
    </source>
</reference>
<organism evidence="2 3">
    <name type="scientific">Mya arenaria</name>
    <name type="common">Soft-shell clam</name>
    <dbReference type="NCBI Taxonomy" id="6604"/>
    <lineage>
        <taxon>Eukaryota</taxon>
        <taxon>Metazoa</taxon>
        <taxon>Spiralia</taxon>
        <taxon>Lophotrochozoa</taxon>
        <taxon>Mollusca</taxon>
        <taxon>Bivalvia</taxon>
        <taxon>Autobranchia</taxon>
        <taxon>Heteroconchia</taxon>
        <taxon>Euheterodonta</taxon>
        <taxon>Imparidentia</taxon>
        <taxon>Neoheterodontei</taxon>
        <taxon>Myida</taxon>
        <taxon>Myoidea</taxon>
        <taxon>Myidae</taxon>
        <taxon>Mya</taxon>
    </lineage>
</organism>
<keyword evidence="3" id="KW-1185">Reference proteome</keyword>
<protein>
    <submittedName>
        <fullName evidence="2">Uncharacterized protein</fullName>
    </submittedName>
</protein>
<gene>
    <name evidence="2" type="ORF">MAR_021071</name>
</gene>
<proteinExistence type="predicted"/>
<name>A0ABY7E9T7_MYAAR</name>
<evidence type="ECO:0000313" key="3">
    <source>
        <dbReference type="Proteomes" id="UP001164746"/>
    </source>
</evidence>
<sequence length="118" mass="13010">MIRLVKPKYQENEEAISNSRHTAALLIMFYVKSADTASHSIWTIWVVSSPGQLPSKPGHSLETEEYYSREAAGGDSEGKKETEGKTAALETASIVRKAEEYYSQEAAGGKLDREEGTK</sequence>
<evidence type="ECO:0000256" key="1">
    <source>
        <dbReference type="SAM" id="MobiDB-lite"/>
    </source>
</evidence>
<feature type="region of interest" description="Disordered" evidence="1">
    <location>
        <begin position="68"/>
        <end position="87"/>
    </location>
</feature>